<organism evidence="2 3">
    <name type="scientific">Dermacoccus nishinomiyaensis</name>
    <dbReference type="NCBI Taxonomy" id="1274"/>
    <lineage>
        <taxon>Bacteria</taxon>
        <taxon>Bacillati</taxon>
        <taxon>Actinomycetota</taxon>
        <taxon>Actinomycetes</taxon>
        <taxon>Micrococcales</taxon>
        <taxon>Dermacoccaceae</taxon>
        <taxon>Dermacoccus</taxon>
    </lineage>
</organism>
<protein>
    <submittedName>
        <fullName evidence="2">Uncharacterized protein</fullName>
    </submittedName>
</protein>
<dbReference type="AlphaFoldDB" id="A0A075JH05"/>
<dbReference type="HOGENOM" id="CLU_2914869_0_0_11"/>
<gene>
    <name evidence="2" type="ORF">HX89_09690</name>
</gene>
<name>A0A075JH05_9MICO</name>
<feature type="region of interest" description="Disordered" evidence="1">
    <location>
        <begin position="1"/>
        <end position="30"/>
    </location>
</feature>
<dbReference type="EMBL" id="CP008889">
    <property type="protein sequence ID" value="AIF41174.1"/>
    <property type="molecule type" value="Genomic_DNA"/>
</dbReference>
<evidence type="ECO:0000313" key="2">
    <source>
        <dbReference type="EMBL" id="AIF41174.1"/>
    </source>
</evidence>
<reference evidence="2 3" key="1">
    <citation type="submission" date="2014-07" db="EMBL/GenBank/DDBJ databases">
        <title>Genome Sequencing of Dermacoccus nishinomiyaensis.</title>
        <authorList>
            <person name="Hong K.W."/>
            <person name="Chan K.G."/>
        </authorList>
    </citation>
    <scope>NUCLEOTIDE SEQUENCE [LARGE SCALE GENOMIC DNA]</scope>
    <source>
        <strain evidence="2 3">M25</strain>
    </source>
</reference>
<proteinExistence type="predicted"/>
<dbReference type="Proteomes" id="UP000027986">
    <property type="component" value="Chromosome"/>
</dbReference>
<accession>A0A075JH05</accession>
<sequence length="61" mass="6074">MLAGMAGGATPMSPLSATSPSEPGLPTSPVCYVSSSPSLSTRIFTLRPGLTVVAQARSPPS</sequence>
<dbReference type="KEGG" id="dni:HX89_09690"/>
<evidence type="ECO:0000256" key="1">
    <source>
        <dbReference type="SAM" id="MobiDB-lite"/>
    </source>
</evidence>
<keyword evidence="3" id="KW-1185">Reference proteome</keyword>
<evidence type="ECO:0000313" key="3">
    <source>
        <dbReference type="Proteomes" id="UP000027986"/>
    </source>
</evidence>